<keyword evidence="5 7" id="KW-0472">Membrane</keyword>
<dbReference type="EMBL" id="ACLF03000008">
    <property type="protein sequence ID" value="EFQ82307.1"/>
    <property type="molecule type" value="Genomic_DNA"/>
</dbReference>
<feature type="transmembrane region" description="Helical" evidence="7">
    <location>
        <begin position="50"/>
        <end position="76"/>
    </location>
</feature>
<keyword evidence="2" id="KW-1003">Cell membrane</keyword>
<sequence>MTDTFKDRAEDVARRVHDRLPRPWQRAWTLIGRTGREAVDDRVPGLAAEIALFTMISLPALILVVLGSLGFVADALGPAGAQELNRIVFELPRGFFSDRVYASYENLATRVLADGRADVISIGALLSLWTGSRATNRALETITIAYDIDRPRPGWRRRLLALGLTVAGLLAAIAILPLLVLGPRVVEWLAPEAVASATLTVLGALYWPVLGLLAITALASLYHLGVPWRTPWRRDLPGAALAMIVWLLAAAGLRAYLAATIGSDAVFSQLAVPIAIVLWLYVSSVAVLLGAELNAEIERMWPTTGLRPDLGPGEPPTAPVRPAGR</sequence>
<dbReference type="PANTHER" id="PTHR30213:SF0">
    <property type="entry name" value="UPF0761 MEMBRANE PROTEIN YIHY"/>
    <property type="match status" value="1"/>
</dbReference>
<dbReference type="STRING" id="585531.HMPREF0063_12469"/>
<feature type="transmembrane region" description="Helical" evidence="7">
    <location>
        <begin position="201"/>
        <end position="224"/>
    </location>
</feature>
<dbReference type="InterPro" id="IPR017039">
    <property type="entry name" value="Virul_fac_BrkB"/>
</dbReference>
<evidence type="ECO:0000256" key="6">
    <source>
        <dbReference type="SAM" id="MobiDB-lite"/>
    </source>
</evidence>
<comment type="subcellular location">
    <subcellularLocation>
        <location evidence="1">Cell membrane</location>
        <topology evidence="1">Multi-pass membrane protein</topology>
    </subcellularLocation>
</comment>
<evidence type="ECO:0000313" key="8">
    <source>
        <dbReference type="EMBL" id="EFQ82307.1"/>
    </source>
</evidence>
<accession>E2SEL0</accession>
<gene>
    <name evidence="8" type="ORF">HMPREF0063_12469</name>
</gene>
<keyword evidence="4 7" id="KW-1133">Transmembrane helix</keyword>
<evidence type="ECO:0000256" key="5">
    <source>
        <dbReference type="ARBA" id="ARBA00023136"/>
    </source>
</evidence>
<dbReference type="PANTHER" id="PTHR30213">
    <property type="entry name" value="INNER MEMBRANE PROTEIN YHJD"/>
    <property type="match status" value="1"/>
</dbReference>
<organism evidence="8 9">
    <name type="scientific">Aeromicrobium marinum DSM 15272</name>
    <dbReference type="NCBI Taxonomy" id="585531"/>
    <lineage>
        <taxon>Bacteria</taxon>
        <taxon>Bacillati</taxon>
        <taxon>Actinomycetota</taxon>
        <taxon>Actinomycetes</taxon>
        <taxon>Propionibacteriales</taxon>
        <taxon>Nocardioidaceae</taxon>
        <taxon>Aeromicrobium</taxon>
    </lineage>
</organism>
<dbReference type="AlphaFoldDB" id="E2SEL0"/>
<evidence type="ECO:0000256" key="2">
    <source>
        <dbReference type="ARBA" id="ARBA00022475"/>
    </source>
</evidence>
<feature type="transmembrane region" description="Helical" evidence="7">
    <location>
        <begin position="159"/>
        <end position="181"/>
    </location>
</feature>
<comment type="caution">
    <text evidence="8">The sequence shown here is derived from an EMBL/GenBank/DDBJ whole genome shotgun (WGS) entry which is preliminary data.</text>
</comment>
<feature type="transmembrane region" description="Helical" evidence="7">
    <location>
        <begin position="236"/>
        <end position="258"/>
    </location>
</feature>
<evidence type="ECO:0000256" key="3">
    <source>
        <dbReference type="ARBA" id="ARBA00022692"/>
    </source>
</evidence>
<keyword evidence="3 7" id="KW-0812">Transmembrane</keyword>
<protein>
    <submittedName>
        <fullName evidence="8">YihY family protein</fullName>
    </submittedName>
</protein>
<evidence type="ECO:0000256" key="1">
    <source>
        <dbReference type="ARBA" id="ARBA00004651"/>
    </source>
</evidence>
<evidence type="ECO:0000256" key="4">
    <source>
        <dbReference type="ARBA" id="ARBA00022989"/>
    </source>
</evidence>
<dbReference type="GO" id="GO:0005886">
    <property type="term" value="C:plasma membrane"/>
    <property type="evidence" value="ECO:0007669"/>
    <property type="project" value="UniProtKB-SubCell"/>
</dbReference>
<dbReference type="eggNOG" id="COG1295">
    <property type="taxonomic scope" value="Bacteria"/>
</dbReference>
<name>E2SEL0_9ACTN</name>
<dbReference type="Proteomes" id="UP000003111">
    <property type="component" value="Unassembled WGS sequence"/>
</dbReference>
<dbReference type="PIRSF" id="PIRSF035875">
    <property type="entry name" value="RNase_BN"/>
    <property type="match status" value="1"/>
</dbReference>
<proteinExistence type="predicted"/>
<feature type="transmembrane region" description="Helical" evidence="7">
    <location>
        <begin position="270"/>
        <end position="291"/>
    </location>
</feature>
<feature type="region of interest" description="Disordered" evidence="6">
    <location>
        <begin position="306"/>
        <end position="325"/>
    </location>
</feature>
<evidence type="ECO:0000256" key="7">
    <source>
        <dbReference type="SAM" id="Phobius"/>
    </source>
</evidence>
<dbReference type="Pfam" id="PF03631">
    <property type="entry name" value="Virul_fac_BrkB"/>
    <property type="match status" value="1"/>
</dbReference>
<evidence type="ECO:0000313" key="9">
    <source>
        <dbReference type="Proteomes" id="UP000003111"/>
    </source>
</evidence>
<dbReference type="HOGENOM" id="CLU_045539_2_1_11"/>
<dbReference type="OrthoDB" id="3209118at2"/>
<reference evidence="8" key="1">
    <citation type="submission" date="2010-08" db="EMBL/GenBank/DDBJ databases">
        <authorList>
            <person name="Muzny D."/>
            <person name="Qin X."/>
            <person name="Buhay C."/>
            <person name="Dugan-Rocha S."/>
            <person name="Ding Y."/>
            <person name="Chen G."/>
            <person name="Hawes A."/>
            <person name="Holder M."/>
            <person name="Jhangiani S."/>
            <person name="Johnson A."/>
            <person name="Khan Z."/>
            <person name="Li Z."/>
            <person name="Liu W."/>
            <person name="Liu X."/>
            <person name="Perez L."/>
            <person name="Shen H."/>
            <person name="Wang Q."/>
            <person name="Watt J."/>
            <person name="Xi L."/>
            <person name="Xin Y."/>
            <person name="Zhou J."/>
            <person name="Deng J."/>
            <person name="Jiang H."/>
            <person name="Liu Y."/>
            <person name="Qu J."/>
            <person name="Song X.-Z."/>
            <person name="Zhang L."/>
            <person name="Villasana D."/>
            <person name="Johnson A."/>
            <person name="Liu J."/>
            <person name="Liyanage D."/>
            <person name="Lorensuhewa L."/>
            <person name="Robinson T."/>
            <person name="Song A."/>
            <person name="Song B.-B."/>
            <person name="Dinh H."/>
            <person name="Thornton R."/>
            <person name="Coyle M."/>
            <person name="Francisco L."/>
            <person name="Jackson L."/>
            <person name="Javaid M."/>
            <person name="Korchina V."/>
            <person name="Kovar C."/>
            <person name="Mata R."/>
            <person name="Mathew T."/>
            <person name="Ngo R."/>
            <person name="Nguyen L."/>
            <person name="Nguyen N."/>
            <person name="Okwuonu G."/>
            <person name="Ongeri F."/>
            <person name="Pham C."/>
            <person name="Simmons D."/>
            <person name="Wilczek-Boney K."/>
            <person name="Hale W."/>
            <person name="Jakkamsetti A."/>
            <person name="Pham P."/>
            <person name="Ruth R."/>
            <person name="San Lucas F."/>
            <person name="Warren J."/>
            <person name="Zhang J."/>
            <person name="Zhao Z."/>
            <person name="Zhou C."/>
            <person name="Zhu D."/>
            <person name="Lee S."/>
            <person name="Bess C."/>
            <person name="Blankenburg K."/>
            <person name="Forbes L."/>
            <person name="Fu Q."/>
            <person name="Gubbala S."/>
            <person name="Hirani K."/>
            <person name="Jayaseelan J.C."/>
            <person name="Lara F."/>
            <person name="Munidasa M."/>
            <person name="Palculict T."/>
            <person name="Patil S."/>
            <person name="Pu L.-L."/>
            <person name="Saada N."/>
            <person name="Tang L."/>
            <person name="Weissenberger G."/>
            <person name="Zhu Y."/>
            <person name="Hemphill L."/>
            <person name="Shang Y."/>
            <person name="Youmans B."/>
            <person name="Ayvaz T."/>
            <person name="Ross M."/>
            <person name="Santibanez J."/>
            <person name="Aqrawi P."/>
            <person name="Gross S."/>
            <person name="Joshi V."/>
            <person name="Fowler G."/>
            <person name="Nazareth L."/>
            <person name="Reid J."/>
            <person name="Worley K."/>
            <person name="Petrosino J."/>
            <person name="Highlander S."/>
            <person name="Gibbs R."/>
        </authorList>
    </citation>
    <scope>NUCLEOTIDE SEQUENCE [LARGE SCALE GENOMIC DNA]</scope>
    <source>
        <strain evidence="8">DSM 15272</strain>
    </source>
</reference>
<dbReference type="RefSeq" id="WP_007078697.1">
    <property type="nucleotide sequence ID" value="NZ_CM001024.1"/>
</dbReference>
<keyword evidence="9" id="KW-1185">Reference proteome</keyword>